<name>A0A3S1DI85_9BACL</name>
<dbReference type="CDD" id="cd03225">
    <property type="entry name" value="ABC_cobalt_CbiO_domain1"/>
    <property type="match status" value="2"/>
</dbReference>
<dbReference type="AlphaFoldDB" id="A0A3S1DI85"/>
<dbReference type="PROSITE" id="PS00211">
    <property type="entry name" value="ABC_TRANSPORTER_1"/>
    <property type="match status" value="1"/>
</dbReference>
<dbReference type="InterPro" id="IPR003593">
    <property type="entry name" value="AAA+_ATPase"/>
</dbReference>
<feature type="domain" description="ABC transporter" evidence="11">
    <location>
        <begin position="301"/>
        <end position="534"/>
    </location>
</feature>
<comment type="function">
    <text evidence="10">Probably part of an ABC transporter complex. Responsible for energy coupling to the transport system.</text>
</comment>
<evidence type="ECO:0000313" key="12">
    <source>
        <dbReference type="EMBL" id="RUT41775.1"/>
    </source>
</evidence>
<dbReference type="GO" id="GO:0015087">
    <property type="term" value="F:cobalt ion transmembrane transporter activity"/>
    <property type="evidence" value="ECO:0007669"/>
    <property type="project" value="UniProtKB-ARBA"/>
</dbReference>
<dbReference type="FunFam" id="3.40.50.300:FF:000224">
    <property type="entry name" value="Energy-coupling factor transporter ATP-binding protein EcfA"/>
    <property type="match status" value="1"/>
</dbReference>
<sequence>MQPVISFRDFSFRYKSQSSATLKNINLDIVRGEKIWIAGPSGSGKSTLAHCINGLIPFSYGGEITGELYVNGKDSSSQDIFERSKSVGTILQNPDAQFVGQTVGEDVAFQMENEATPQAEMKTAVFSALDLVGMLDYEGQGPHDLSGGQKQSVSLAGVLSTKADILLFDEPLANLDPASGVKAMRLIEEIHQAGGKTVIIIEHRVEDVLQEPIDRIVVMNEGEIAAIGTPDDLLAGGTLASFGLRQPIYLDAMAYAGLSLQGLSNLRTPEGILGTLDKGKLEVWMDSVESPQEQRDGDVLLELRDVTYAYDAGRDVVRQVSLSIGAGETIALLGGNGAGKSTLSGIITGLFKPRIGEVRLWGESINNWSIRRRGTEIGYVMQNPNHMITQHMIWDEVGLGLTARGFSPTEREERSDEVLKICGLYPYRNWPVSALSFGQKKRLSIASILALSPKLMILDEPTAGQDYRHYTEFMDFIAELSNQGMAFLFITHDMHLALEYADRAVVMAEGGVIAADTVANVLSNSEVTSKARLRETSLARFARAWGLSSPSRFVQAFIDYEQKGKTSHE</sequence>
<keyword evidence="3" id="KW-0813">Transport</keyword>
<dbReference type="InterPro" id="IPR027417">
    <property type="entry name" value="P-loop_NTPase"/>
</dbReference>
<dbReference type="GO" id="GO:0005524">
    <property type="term" value="F:ATP binding"/>
    <property type="evidence" value="ECO:0007669"/>
    <property type="project" value="UniProtKB-KW"/>
</dbReference>
<accession>A0A3S1DI85</accession>
<evidence type="ECO:0000256" key="5">
    <source>
        <dbReference type="ARBA" id="ARBA00022737"/>
    </source>
</evidence>
<dbReference type="EMBL" id="RZNY01000027">
    <property type="protein sequence ID" value="RUT41775.1"/>
    <property type="molecule type" value="Genomic_DNA"/>
</dbReference>
<keyword evidence="4" id="KW-1003">Cell membrane</keyword>
<evidence type="ECO:0000256" key="4">
    <source>
        <dbReference type="ARBA" id="ARBA00022475"/>
    </source>
</evidence>
<dbReference type="OrthoDB" id="501320at2"/>
<keyword evidence="5" id="KW-0677">Repeat</keyword>
<comment type="caution">
    <text evidence="12">The sequence shown here is derived from an EMBL/GenBank/DDBJ whole genome shotgun (WGS) entry which is preliminary data.</text>
</comment>
<gene>
    <name evidence="12" type="ORF">EJP82_22755</name>
</gene>
<evidence type="ECO:0000256" key="7">
    <source>
        <dbReference type="ARBA" id="ARBA00022840"/>
    </source>
</evidence>
<keyword evidence="13" id="KW-1185">Reference proteome</keyword>
<dbReference type="SUPFAM" id="SSF52540">
    <property type="entry name" value="P-loop containing nucleoside triphosphate hydrolases"/>
    <property type="match status" value="2"/>
</dbReference>
<dbReference type="GO" id="GO:0016887">
    <property type="term" value="F:ATP hydrolysis activity"/>
    <property type="evidence" value="ECO:0007669"/>
    <property type="project" value="InterPro"/>
</dbReference>
<evidence type="ECO:0000256" key="1">
    <source>
        <dbReference type="ARBA" id="ARBA00004202"/>
    </source>
</evidence>
<evidence type="ECO:0000256" key="9">
    <source>
        <dbReference type="ARBA" id="ARBA00023136"/>
    </source>
</evidence>
<keyword evidence="9" id="KW-0472">Membrane</keyword>
<dbReference type="SMART" id="SM00382">
    <property type="entry name" value="AAA"/>
    <property type="match status" value="2"/>
</dbReference>
<dbReference type="Pfam" id="PF00005">
    <property type="entry name" value="ABC_tran"/>
    <property type="match status" value="2"/>
</dbReference>
<evidence type="ECO:0000259" key="11">
    <source>
        <dbReference type="PROSITE" id="PS50893"/>
    </source>
</evidence>
<dbReference type="GO" id="GO:0043190">
    <property type="term" value="C:ATP-binding cassette (ABC) transporter complex"/>
    <property type="evidence" value="ECO:0007669"/>
    <property type="project" value="TreeGrafter"/>
</dbReference>
<dbReference type="PANTHER" id="PTHR43553:SF26">
    <property type="entry name" value="ABC TRANSPORTER ATP-BINDING PROTEIN BC_2655-RELATED"/>
    <property type="match status" value="1"/>
</dbReference>
<dbReference type="InterPro" id="IPR003439">
    <property type="entry name" value="ABC_transporter-like_ATP-bd"/>
</dbReference>
<organism evidence="12 13">
    <name type="scientific">Paenibacillus anaericanus</name>
    <dbReference type="NCBI Taxonomy" id="170367"/>
    <lineage>
        <taxon>Bacteria</taxon>
        <taxon>Bacillati</taxon>
        <taxon>Bacillota</taxon>
        <taxon>Bacilli</taxon>
        <taxon>Bacillales</taxon>
        <taxon>Paenibacillaceae</taxon>
        <taxon>Paenibacillus</taxon>
    </lineage>
</organism>
<dbReference type="InterPro" id="IPR022216">
    <property type="entry name" value="ABC_Co_transporter"/>
</dbReference>
<dbReference type="NCBIfam" id="NF010167">
    <property type="entry name" value="PRK13648.1"/>
    <property type="match status" value="2"/>
</dbReference>
<dbReference type="InterPro" id="IPR015856">
    <property type="entry name" value="ABC_transpr_CbiO/EcfA_su"/>
</dbReference>
<dbReference type="PROSITE" id="PS50893">
    <property type="entry name" value="ABC_TRANSPORTER_2"/>
    <property type="match status" value="2"/>
</dbReference>
<dbReference type="FunFam" id="3.40.50.300:FF:001422">
    <property type="entry name" value="Cobalt ABC transporter ATP-binding protein"/>
    <property type="match status" value="1"/>
</dbReference>
<evidence type="ECO:0000256" key="6">
    <source>
        <dbReference type="ARBA" id="ARBA00022741"/>
    </source>
</evidence>
<dbReference type="Proteomes" id="UP000279446">
    <property type="component" value="Unassembled WGS sequence"/>
</dbReference>
<evidence type="ECO:0000256" key="3">
    <source>
        <dbReference type="ARBA" id="ARBA00022448"/>
    </source>
</evidence>
<dbReference type="GO" id="GO:0042626">
    <property type="term" value="F:ATPase-coupled transmembrane transporter activity"/>
    <property type="evidence" value="ECO:0007669"/>
    <property type="project" value="TreeGrafter"/>
</dbReference>
<dbReference type="Gene3D" id="3.40.50.300">
    <property type="entry name" value="P-loop containing nucleotide triphosphate hydrolases"/>
    <property type="match status" value="2"/>
</dbReference>
<dbReference type="InterPro" id="IPR017871">
    <property type="entry name" value="ABC_transporter-like_CS"/>
</dbReference>
<proteinExistence type="inferred from homology"/>
<dbReference type="InterPro" id="IPR050095">
    <property type="entry name" value="ECF_ABC_transporter_ATP-bd"/>
</dbReference>
<keyword evidence="6" id="KW-0547">Nucleotide-binding</keyword>
<keyword evidence="8" id="KW-1278">Translocase</keyword>
<evidence type="ECO:0000256" key="8">
    <source>
        <dbReference type="ARBA" id="ARBA00022967"/>
    </source>
</evidence>
<comment type="similarity">
    <text evidence="2">Belongs to the ABC transporter superfamily.</text>
</comment>
<dbReference type="RefSeq" id="WP_127194359.1">
    <property type="nucleotide sequence ID" value="NZ_RZNY01000027.1"/>
</dbReference>
<evidence type="ECO:0000256" key="2">
    <source>
        <dbReference type="ARBA" id="ARBA00005417"/>
    </source>
</evidence>
<keyword evidence="7 12" id="KW-0067">ATP-binding</keyword>
<evidence type="ECO:0000256" key="10">
    <source>
        <dbReference type="ARBA" id="ARBA00025157"/>
    </source>
</evidence>
<feature type="domain" description="ABC transporter" evidence="11">
    <location>
        <begin position="5"/>
        <end position="246"/>
    </location>
</feature>
<protein>
    <submittedName>
        <fullName evidence="12">ABC transporter ATP-binding protein</fullName>
    </submittedName>
</protein>
<comment type="subcellular location">
    <subcellularLocation>
        <location evidence="1">Cell membrane</location>
        <topology evidence="1">Peripheral membrane protein</topology>
    </subcellularLocation>
</comment>
<evidence type="ECO:0000313" key="13">
    <source>
        <dbReference type="Proteomes" id="UP000279446"/>
    </source>
</evidence>
<reference evidence="12 13" key="1">
    <citation type="submission" date="2018-12" db="EMBL/GenBank/DDBJ databases">
        <authorList>
            <person name="Sun L."/>
            <person name="Chen Z."/>
        </authorList>
    </citation>
    <scope>NUCLEOTIDE SEQUENCE [LARGE SCALE GENOMIC DNA]</scope>
    <source>
        <strain evidence="12 13">DSM 15890</strain>
    </source>
</reference>
<dbReference type="Pfam" id="PF12558">
    <property type="entry name" value="DUF3744"/>
    <property type="match status" value="1"/>
</dbReference>
<dbReference type="PANTHER" id="PTHR43553">
    <property type="entry name" value="HEAVY METAL TRANSPORTER"/>
    <property type="match status" value="1"/>
</dbReference>